<name>F6D2T2_METPW</name>
<proteinExistence type="predicted"/>
<sequence>MEISKTLCKQCERCETFTYSRTLKRGKRKGELFKVIYCQGNKDIIEKYNLGPQCTGSDYEYVAGYNKISKKYKFIPSIFRKYKKTYINYLNKDRHDLRLKNLHEVTHTCHVQGYEKIGMDSIYPGVKLEQTGKNPKWESRGKIDGKIKYFGLCNTEEEAAHKYYTTLKKRGIMVNTQTEAYKRYQDWLNTVTLIDDPKQEFKERKCICGNYFVPRVRKQVYCSKKCKIKAANDRNNLKRNLKI</sequence>
<dbReference type="STRING" id="868131.MSWAN_1650"/>
<dbReference type="KEGG" id="mew:MSWAN_1650"/>
<keyword evidence="2" id="KW-1185">Reference proteome</keyword>
<dbReference type="EMBL" id="CP002772">
    <property type="protein sequence ID" value="AEG18661.1"/>
    <property type="molecule type" value="Genomic_DNA"/>
</dbReference>
<gene>
    <name evidence="1" type="ordered locus">MSWAN_1650</name>
</gene>
<evidence type="ECO:0000313" key="1">
    <source>
        <dbReference type="EMBL" id="AEG18661.1"/>
    </source>
</evidence>
<evidence type="ECO:0000313" key="2">
    <source>
        <dbReference type="Proteomes" id="UP000009231"/>
    </source>
</evidence>
<dbReference type="RefSeq" id="WP_013826160.1">
    <property type="nucleotide sequence ID" value="NC_015574.1"/>
</dbReference>
<dbReference type="GeneID" id="10669159"/>
<accession>F6D2T2</accession>
<reference evidence="1 2" key="1">
    <citation type="journal article" date="2014" name="Int. J. Syst. Evol. Microbiol.">
        <title>Methanobacterium paludis sp. nov. and a novel strain of Methanobacterium lacus isolated from northern peatlands.</title>
        <authorList>
            <person name="Cadillo-Quiroz H."/>
            <person name="Brauer S.L."/>
            <person name="Goodson N."/>
            <person name="Yavitt J.B."/>
            <person name="Zinder S.H."/>
        </authorList>
    </citation>
    <scope>NUCLEOTIDE SEQUENCE [LARGE SCALE GENOMIC DNA]</scope>
    <source>
        <strain evidence="2">DSM 25820 / JCM 18151 / SWAN1</strain>
    </source>
</reference>
<protein>
    <submittedName>
        <fullName evidence="1">Uncharacterized protein</fullName>
    </submittedName>
</protein>
<dbReference type="Proteomes" id="UP000009231">
    <property type="component" value="Chromosome"/>
</dbReference>
<dbReference type="AlphaFoldDB" id="F6D2T2"/>
<dbReference type="HOGENOM" id="CLU_1140575_0_0_2"/>
<organism evidence="1 2">
    <name type="scientific">Methanobacterium paludis (strain DSM 25820 / JCM 18151 / SWAN1)</name>
    <dbReference type="NCBI Taxonomy" id="868131"/>
    <lineage>
        <taxon>Archaea</taxon>
        <taxon>Methanobacteriati</taxon>
        <taxon>Methanobacteriota</taxon>
        <taxon>Methanomada group</taxon>
        <taxon>Methanobacteria</taxon>
        <taxon>Methanobacteriales</taxon>
        <taxon>Methanobacteriaceae</taxon>
        <taxon>Methanobacterium</taxon>
    </lineage>
</organism>